<gene>
    <name evidence="1" type="ORF">NCTC4824_00252</name>
</gene>
<evidence type="ECO:0000313" key="2">
    <source>
        <dbReference type="Proteomes" id="UP000249134"/>
    </source>
</evidence>
<dbReference type="InterPro" id="IPR036638">
    <property type="entry name" value="HLH_DNA-bd_sf"/>
</dbReference>
<name>A0A2X4VGU1_LEDLE</name>
<dbReference type="KEGG" id="blen:NCTC4824_00252"/>
<dbReference type="Proteomes" id="UP000249134">
    <property type="component" value="Chromosome 1"/>
</dbReference>
<dbReference type="GO" id="GO:0043937">
    <property type="term" value="P:regulation of sporulation"/>
    <property type="evidence" value="ECO:0007669"/>
    <property type="project" value="InterPro"/>
</dbReference>
<dbReference type="InterPro" id="IPR037208">
    <property type="entry name" value="Spo0E-like_sf"/>
</dbReference>
<evidence type="ECO:0000313" key="1">
    <source>
        <dbReference type="EMBL" id="SQI51426.1"/>
    </source>
</evidence>
<dbReference type="RefSeq" id="WP_082788820.1">
    <property type="nucleotide sequence ID" value="NZ_CBCSGM010000002.1"/>
</dbReference>
<dbReference type="Gene3D" id="4.10.280.10">
    <property type="entry name" value="Helix-loop-helix DNA-binding domain"/>
    <property type="match status" value="1"/>
</dbReference>
<sequence length="55" mass="6563">MSKEDLLLKIEKNRQEMVELGLAFSFIDERVIRISDHLDKLLNMYQALTIDIKRQ</sequence>
<organism evidence="1 2">
    <name type="scientific">Lederbergia lenta</name>
    <name type="common">Bacillus lentus</name>
    <dbReference type="NCBI Taxonomy" id="1467"/>
    <lineage>
        <taxon>Bacteria</taxon>
        <taxon>Bacillati</taxon>
        <taxon>Bacillota</taxon>
        <taxon>Bacilli</taxon>
        <taxon>Bacillales</taxon>
        <taxon>Bacillaceae</taxon>
        <taxon>Lederbergia</taxon>
    </lineage>
</organism>
<proteinExistence type="predicted"/>
<dbReference type="AlphaFoldDB" id="A0A2X4VGU1"/>
<dbReference type="Pfam" id="PF09388">
    <property type="entry name" value="SpoOE-like"/>
    <property type="match status" value="1"/>
</dbReference>
<keyword evidence="2" id="KW-1185">Reference proteome</keyword>
<dbReference type="SUPFAM" id="SSF140500">
    <property type="entry name" value="BAS1536-like"/>
    <property type="match status" value="1"/>
</dbReference>
<dbReference type="GO" id="GO:0046983">
    <property type="term" value="F:protein dimerization activity"/>
    <property type="evidence" value="ECO:0007669"/>
    <property type="project" value="InterPro"/>
</dbReference>
<accession>A0A2X4VGU1</accession>
<dbReference type="InterPro" id="IPR018540">
    <property type="entry name" value="Spo0E-like"/>
</dbReference>
<dbReference type="EMBL" id="LS483476">
    <property type="protein sequence ID" value="SQI51426.1"/>
    <property type="molecule type" value="Genomic_DNA"/>
</dbReference>
<reference evidence="1 2" key="1">
    <citation type="submission" date="2018-06" db="EMBL/GenBank/DDBJ databases">
        <authorList>
            <consortium name="Pathogen Informatics"/>
            <person name="Doyle S."/>
        </authorList>
    </citation>
    <scope>NUCLEOTIDE SEQUENCE [LARGE SCALE GENOMIC DNA]</scope>
    <source>
        <strain evidence="1 2">NCTC4824</strain>
    </source>
</reference>
<protein>
    <submittedName>
        <fullName evidence="1">Sporulation stage 0, Spo0E-like regulatory phosphatase</fullName>
    </submittedName>
</protein>